<feature type="region of interest" description="Disordered" evidence="1">
    <location>
        <begin position="423"/>
        <end position="453"/>
    </location>
</feature>
<feature type="region of interest" description="Disordered" evidence="1">
    <location>
        <begin position="251"/>
        <end position="276"/>
    </location>
</feature>
<sequence length="618" mass="65600">MAQPFDACIIAEYDVCNAIANVNHHFAKADESGGDEVQKAWIGELSHLVVLTAFGESDFDPREVNKICTTFVDVVLYARMQSFTSLHLLDPSQEEADAVMTRLALGQDFFAALKCRAAQPALIHDPGCEACQETEATALLNKLRGTPAPAGGADDLTVHVNGFETVLYFIRERQGRVATDVITVANALHQAGVTILALGVEEHDSNVDSVPGGEAEDDDGDAKGSEVPLTLDGRADIRDVLAAYDSLMAPAPASSTSKKQGKAKNCPRLPLPSGAKVPTLGMHSKPTIMSPIPQPALMGSTPCTVLPTLNLEMGSAHLIDRASGIQYMPDIATITGGPSLQSRQPSPLPIGSIAGDECPVKRRAASPQLDPMVIDDLLTIHTAASAMPPPPLQMSAPSHSQAVTAGLMDEPYARPSPCVTAALPRRSSDHSLSRQASARSLHIASSPIERSGSQGSYGSLMLPAISLDDSPCPPAFHSHFADILPTSFQSMQPGEQIAMLEVALHRSWQCTCALEDSQHVMRSQLDAIMGALGGNPIAFATQFGVYATRVNAILSKQRELSQSLAELEERVSGLEGSDAEFPSEKEDEVIHSISTGAFDPSMDSRSGGDEGLNFDEEN</sequence>
<dbReference type="EMBL" id="BFAD01000007">
    <property type="protein sequence ID" value="GBE85399.1"/>
    <property type="molecule type" value="Genomic_DNA"/>
</dbReference>
<comment type="caution">
    <text evidence="2">The sequence shown here is derived from an EMBL/GenBank/DDBJ whole genome shotgun (WGS) entry which is preliminary data.</text>
</comment>
<feature type="region of interest" description="Disordered" evidence="1">
    <location>
        <begin position="204"/>
        <end position="229"/>
    </location>
</feature>
<dbReference type="GeneID" id="38782316"/>
<evidence type="ECO:0000313" key="3">
    <source>
        <dbReference type="Proteomes" id="UP000287166"/>
    </source>
</evidence>
<dbReference type="Proteomes" id="UP000287166">
    <property type="component" value="Unassembled WGS sequence"/>
</dbReference>
<dbReference type="RefSeq" id="XP_027616312.1">
    <property type="nucleotide sequence ID" value="XM_027760511.1"/>
</dbReference>
<protein>
    <submittedName>
        <fullName evidence="2">Uncharacterized protein</fullName>
    </submittedName>
</protein>
<name>A0A401GT97_9APHY</name>
<dbReference type="InParanoid" id="A0A401GT97"/>
<accession>A0A401GT97</accession>
<dbReference type="AlphaFoldDB" id="A0A401GT97"/>
<feature type="region of interest" description="Disordered" evidence="1">
    <location>
        <begin position="571"/>
        <end position="618"/>
    </location>
</feature>
<reference evidence="2 3" key="1">
    <citation type="journal article" date="2018" name="Sci. Rep.">
        <title>Genome sequence of the cauliflower mushroom Sparassis crispa (Hanabiratake) and its association with beneficial usage.</title>
        <authorList>
            <person name="Kiyama R."/>
            <person name="Furutani Y."/>
            <person name="Kawaguchi K."/>
            <person name="Nakanishi T."/>
        </authorList>
    </citation>
    <scope>NUCLEOTIDE SEQUENCE [LARGE SCALE GENOMIC DNA]</scope>
</reference>
<evidence type="ECO:0000256" key="1">
    <source>
        <dbReference type="SAM" id="MobiDB-lite"/>
    </source>
</evidence>
<organism evidence="2 3">
    <name type="scientific">Sparassis crispa</name>
    <dbReference type="NCBI Taxonomy" id="139825"/>
    <lineage>
        <taxon>Eukaryota</taxon>
        <taxon>Fungi</taxon>
        <taxon>Dikarya</taxon>
        <taxon>Basidiomycota</taxon>
        <taxon>Agaricomycotina</taxon>
        <taxon>Agaricomycetes</taxon>
        <taxon>Polyporales</taxon>
        <taxon>Sparassidaceae</taxon>
        <taxon>Sparassis</taxon>
    </lineage>
</organism>
<gene>
    <name evidence="2" type="ORF">SCP_0705860</name>
</gene>
<evidence type="ECO:0000313" key="2">
    <source>
        <dbReference type="EMBL" id="GBE85399.1"/>
    </source>
</evidence>
<proteinExistence type="predicted"/>
<keyword evidence="3" id="KW-1185">Reference proteome</keyword>